<feature type="transmembrane region" description="Helical" evidence="7">
    <location>
        <begin position="184"/>
        <end position="206"/>
    </location>
</feature>
<keyword evidence="5 7" id="KW-0472">Membrane</keyword>
<feature type="transmembrane region" description="Helical" evidence="7">
    <location>
        <begin position="145"/>
        <end position="163"/>
    </location>
</feature>
<feature type="transmembrane region" description="Helical" evidence="7">
    <location>
        <begin position="386"/>
        <end position="407"/>
    </location>
</feature>
<comment type="caution">
    <text evidence="8">The sequence shown here is derived from an EMBL/GenBank/DDBJ whole genome shotgun (WGS) entry which is preliminary data.</text>
</comment>
<feature type="transmembrane region" description="Helical" evidence="7">
    <location>
        <begin position="419"/>
        <end position="442"/>
    </location>
</feature>
<dbReference type="Proteomes" id="UP001499938">
    <property type="component" value="Unassembled WGS sequence"/>
</dbReference>
<evidence type="ECO:0000256" key="4">
    <source>
        <dbReference type="ARBA" id="ARBA00022989"/>
    </source>
</evidence>
<dbReference type="InterPro" id="IPR036259">
    <property type="entry name" value="MFS_trans_sf"/>
</dbReference>
<dbReference type="InterPro" id="IPR044772">
    <property type="entry name" value="NO3_transporter"/>
</dbReference>
<dbReference type="CDD" id="cd17341">
    <property type="entry name" value="MFS_NRT2_like"/>
    <property type="match status" value="1"/>
</dbReference>
<feature type="transmembrane region" description="Helical" evidence="7">
    <location>
        <begin position="91"/>
        <end position="108"/>
    </location>
</feature>
<keyword evidence="9" id="KW-1185">Reference proteome</keyword>
<feature type="transmembrane region" description="Helical" evidence="7">
    <location>
        <begin position="212"/>
        <end position="234"/>
    </location>
</feature>
<feature type="transmembrane region" description="Helical" evidence="7">
    <location>
        <begin position="319"/>
        <end position="338"/>
    </location>
</feature>
<feature type="transmembrane region" description="Helical" evidence="7">
    <location>
        <begin position="120"/>
        <end position="139"/>
    </location>
</feature>
<proteinExistence type="inferred from homology"/>
<feature type="transmembrane region" description="Helical" evidence="7">
    <location>
        <begin position="344"/>
        <end position="365"/>
    </location>
</feature>
<feature type="transmembrane region" description="Helical" evidence="7">
    <location>
        <begin position="255"/>
        <end position="277"/>
    </location>
</feature>
<dbReference type="InterPro" id="IPR011701">
    <property type="entry name" value="MFS"/>
</dbReference>
<evidence type="ECO:0000313" key="8">
    <source>
        <dbReference type="EMBL" id="GAA1778583.1"/>
    </source>
</evidence>
<organism evidence="8 9">
    <name type="scientific">Nostocoides veronense</name>
    <dbReference type="NCBI Taxonomy" id="330836"/>
    <lineage>
        <taxon>Bacteria</taxon>
        <taxon>Bacillati</taxon>
        <taxon>Actinomycetota</taxon>
        <taxon>Actinomycetes</taxon>
        <taxon>Micrococcales</taxon>
        <taxon>Intrasporangiaceae</taxon>
        <taxon>Nostocoides</taxon>
    </lineage>
</organism>
<keyword evidence="3 7" id="KW-0812">Transmembrane</keyword>
<reference evidence="8 9" key="1">
    <citation type="journal article" date="2019" name="Int. J. Syst. Evol. Microbiol.">
        <title>The Global Catalogue of Microorganisms (GCM) 10K type strain sequencing project: providing services to taxonomists for standard genome sequencing and annotation.</title>
        <authorList>
            <consortium name="The Broad Institute Genomics Platform"/>
            <consortium name="The Broad Institute Genome Sequencing Center for Infectious Disease"/>
            <person name="Wu L."/>
            <person name="Ma J."/>
        </authorList>
    </citation>
    <scope>NUCLEOTIDE SEQUENCE [LARGE SCALE GENOMIC DNA]</scope>
    <source>
        <strain evidence="8 9">JCM 15592</strain>
    </source>
</reference>
<dbReference type="PANTHER" id="PTHR23515">
    <property type="entry name" value="HIGH-AFFINITY NITRATE TRANSPORTER 2.3"/>
    <property type="match status" value="1"/>
</dbReference>
<protein>
    <submittedName>
        <fullName evidence="8">NarK family nitrate/nitrite MFS transporter</fullName>
    </submittedName>
</protein>
<evidence type="ECO:0000256" key="7">
    <source>
        <dbReference type="SAM" id="Phobius"/>
    </source>
</evidence>
<evidence type="ECO:0000256" key="3">
    <source>
        <dbReference type="ARBA" id="ARBA00022692"/>
    </source>
</evidence>
<dbReference type="SUPFAM" id="SSF103473">
    <property type="entry name" value="MFS general substrate transporter"/>
    <property type="match status" value="1"/>
</dbReference>
<name>A0ABN2L852_9MICO</name>
<comment type="subcellular location">
    <subcellularLocation>
        <location evidence="1">Membrane</location>
        <topology evidence="1">Multi-pass membrane protein</topology>
    </subcellularLocation>
</comment>
<comment type="similarity">
    <text evidence="2">Belongs to the major facilitator superfamily. Nitrate/nitrite porter (TC 2.A.1.8) family.</text>
</comment>
<gene>
    <name evidence="8" type="ORF">GCM10009811_00070</name>
</gene>
<feature type="region of interest" description="Disordered" evidence="6">
    <location>
        <begin position="1"/>
        <end position="28"/>
    </location>
</feature>
<evidence type="ECO:0000256" key="2">
    <source>
        <dbReference type="ARBA" id="ARBA00008432"/>
    </source>
</evidence>
<keyword evidence="4 7" id="KW-1133">Transmembrane helix</keyword>
<feature type="transmembrane region" description="Helical" evidence="7">
    <location>
        <begin position="53"/>
        <end position="71"/>
    </location>
</feature>
<dbReference type="EMBL" id="BAAAPO010000001">
    <property type="protein sequence ID" value="GAA1778583.1"/>
    <property type="molecule type" value="Genomic_DNA"/>
</dbReference>
<evidence type="ECO:0000256" key="1">
    <source>
        <dbReference type="ARBA" id="ARBA00004141"/>
    </source>
</evidence>
<accession>A0ABN2L852</accession>
<evidence type="ECO:0000256" key="5">
    <source>
        <dbReference type="ARBA" id="ARBA00023136"/>
    </source>
</evidence>
<dbReference type="Gene3D" id="1.20.1250.20">
    <property type="entry name" value="MFS general substrate transporter like domains"/>
    <property type="match status" value="1"/>
</dbReference>
<evidence type="ECO:0000313" key="9">
    <source>
        <dbReference type="Proteomes" id="UP001499938"/>
    </source>
</evidence>
<dbReference type="RefSeq" id="WP_344079470.1">
    <property type="nucleotide sequence ID" value="NZ_BAAAPO010000001.1"/>
</dbReference>
<feature type="transmembrane region" description="Helical" evidence="7">
    <location>
        <begin position="289"/>
        <end position="307"/>
    </location>
</feature>
<dbReference type="Pfam" id="PF07690">
    <property type="entry name" value="MFS_1"/>
    <property type="match status" value="1"/>
</dbReference>
<evidence type="ECO:0000256" key="6">
    <source>
        <dbReference type="SAM" id="MobiDB-lite"/>
    </source>
</evidence>
<sequence length="454" mass="47881">MKTSLVGDEPSTTLAPERPGVAPQHTTGRWIHGWDPEDTILWRNGGRRIARRNLSISIYAEFLGFCVWALWSVVVPRLPAAGIEVTVSQQFWLVSLPALVGATLRIPYSFAVTKVGGRNWTVISSLLLLVPALALSWGIATQQSYEVLLACAALAGFGGGNFASSMTNISFFYPEAEKGKALGLNAAGGNLGTGVVQMIVPLVVTVGAGLHLARAGLMFIPLALIAALLAWLLMDNLDSARSDLSAYTGALRVRHTWLISFLYLGTFGSFVGYSAAFPTLLKSQFPEKSAYLAFAGAIIGALLRPVGGIISDRIGGARMTIASYAVMAVGAVLAITALRHHNFALFLLAFFTMFAGSGLGNGATYRMIPAIFRLRANAASLPTARRLAGACIGIAGAIGAYGGFLIPQGFKYSLAQAGSIIPALWVFIAVYAVMAAATWFAYARSGTAAQAAQV</sequence>